<evidence type="ECO:0000256" key="4">
    <source>
        <dbReference type="ARBA" id="ARBA00022475"/>
    </source>
</evidence>
<keyword evidence="8 9" id="KW-0472">Membrane</keyword>
<dbReference type="Proteomes" id="UP000319353">
    <property type="component" value="Unassembled WGS sequence"/>
</dbReference>
<feature type="domain" description="ABC transmembrane type-1" evidence="10">
    <location>
        <begin position="44"/>
        <end position="239"/>
    </location>
</feature>
<dbReference type="InterPro" id="IPR035906">
    <property type="entry name" value="MetI-like_sf"/>
</dbReference>
<dbReference type="AlphaFoldDB" id="A0A537KUD6"/>
<dbReference type="EMBL" id="VBAL01000136">
    <property type="protein sequence ID" value="TMI99351.1"/>
    <property type="molecule type" value="Genomic_DNA"/>
</dbReference>
<dbReference type="InterPro" id="IPR010065">
    <property type="entry name" value="AA_ABC_transptr_permease_3TM"/>
</dbReference>
<dbReference type="NCBIfam" id="TIGR01726">
    <property type="entry name" value="HEQRo_perm_3TM"/>
    <property type="match status" value="1"/>
</dbReference>
<keyword evidence="6" id="KW-0029">Amino-acid transport</keyword>
<keyword evidence="3 9" id="KW-0813">Transport</keyword>
<dbReference type="PANTHER" id="PTHR30614">
    <property type="entry name" value="MEMBRANE COMPONENT OF AMINO ACID ABC TRANSPORTER"/>
    <property type="match status" value="1"/>
</dbReference>
<dbReference type="InterPro" id="IPR043429">
    <property type="entry name" value="ArtM/GltK/GlnP/TcyL/YhdX-like"/>
</dbReference>
<name>A0A537KUD6_9BACT</name>
<organism evidence="11 12">
    <name type="scientific">Candidatus Segetimicrobium genomatis</name>
    <dbReference type="NCBI Taxonomy" id="2569760"/>
    <lineage>
        <taxon>Bacteria</taxon>
        <taxon>Bacillati</taxon>
        <taxon>Candidatus Sysuimicrobiota</taxon>
        <taxon>Candidatus Sysuimicrobiia</taxon>
        <taxon>Candidatus Sysuimicrobiales</taxon>
        <taxon>Candidatus Segetimicrobiaceae</taxon>
        <taxon>Candidatus Segetimicrobium</taxon>
    </lineage>
</organism>
<dbReference type="Pfam" id="PF00528">
    <property type="entry name" value="BPD_transp_1"/>
    <property type="match status" value="1"/>
</dbReference>
<dbReference type="GO" id="GO:0022857">
    <property type="term" value="F:transmembrane transporter activity"/>
    <property type="evidence" value="ECO:0007669"/>
    <property type="project" value="InterPro"/>
</dbReference>
<protein>
    <submittedName>
        <fullName evidence="11">Amino acid ABC transporter permease</fullName>
    </submittedName>
</protein>
<accession>A0A537KUD6</accession>
<comment type="subcellular location">
    <subcellularLocation>
        <location evidence="1 9">Cell membrane</location>
        <topology evidence="1 9">Multi-pass membrane protein</topology>
    </subcellularLocation>
</comment>
<evidence type="ECO:0000256" key="8">
    <source>
        <dbReference type="ARBA" id="ARBA00023136"/>
    </source>
</evidence>
<dbReference type="SUPFAM" id="SSF161098">
    <property type="entry name" value="MetI-like"/>
    <property type="match status" value="1"/>
</dbReference>
<evidence type="ECO:0000256" key="1">
    <source>
        <dbReference type="ARBA" id="ARBA00004651"/>
    </source>
</evidence>
<reference evidence="11 12" key="1">
    <citation type="journal article" date="2019" name="Nat. Microbiol.">
        <title>Mediterranean grassland soil C-N compound turnover is dependent on rainfall and depth, and is mediated by genomically divergent microorganisms.</title>
        <authorList>
            <person name="Diamond S."/>
            <person name="Andeer P.F."/>
            <person name="Li Z."/>
            <person name="Crits-Christoph A."/>
            <person name="Burstein D."/>
            <person name="Anantharaman K."/>
            <person name="Lane K.R."/>
            <person name="Thomas B.C."/>
            <person name="Pan C."/>
            <person name="Northen T.R."/>
            <person name="Banfield J.F."/>
        </authorList>
    </citation>
    <scope>NUCLEOTIDE SEQUENCE [LARGE SCALE GENOMIC DNA]</scope>
    <source>
        <strain evidence="11">NP_4</strain>
    </source>
</reference>
<dbReference type="GO" id="GO:0043190">
    <property type="term" value="C:ATP-binding cassette (ABC) transporter complex"/>
    <property type="evidence" value="ECO:0007669"/>
    <property type="project" value="InterPro"/>
</dbReference>
<evidence type="ECO:0000256" key="6">
    <source>
        <dbReference type="ARBA" id="ARBA00022970"/>
    </source>
</evidence>
<dbReference type="CDD" id="cd06261">
    <property type="entry name" value="TM_PBP2"/>
    <property type="match status" value="1"/>
</dbReference>
<evidence type="ECO:0000256" key="3">
    <source>
        <dbReference type="ARBA" id="ARBA00022448"/>
    </source>
</evidence>
<evidence type="ECO:0000313" key="12">
    <source>
        <dbReference type="Proteomes" id="UP000319353"/>
    </source>
</evidence>
<dbReference type="PANTHER" id="PTHR30614:SF20">
    <property type="entry name" value="GLUTAMINE TRANSPORT SYSTEM PERMEASE PROTEIN GLNP"/>
    <property type="match status" value="1"/>
</dbReference>
<feature type="transmembrane region" description="Helical" evidence="9">
    <location>
        <begin position="39"/>
        <end position="68"/>
    </location>
</feature>
<feature type="transmembrane region" description="Helical" evidence="9">
    <location>
        <begin position="120"/>
        <end position="139"/>
    </location>
</feature>
<keyword evidence="7 9" id="KW-1133">Transmembrane helix</keyword>
<feature type="transmembrane region" description="Helical" evidence="9">
    <location>
        <begin position="89"/>
        <end position="108"/>
    </location>
</feature>
<sequence>MSMAALERAPWWVLALLVGGLFALVGILRSPVYVETYKFLAPAILITIELAVSAYALAMVLGLIAAFGQLSRNPIFYTPARLYVEVVRGVPLLVQLIYIAFVLTPVLADLTGARWLRNDIVRATLGLGIGYGAYLAEIYRAGIESIARGQREAARSLGMTSWQSMRHVVLPQAIRVILPPLGNDFVAMLKDSSLASVISVQELTYSGSLLNARTFRSFETYNVVALLYLCMTLLGSLGVRTLERWTSKGYKH</sequence>
<evidence type="ECO:0000259" key="10">
    <source>
        <dbReference type="PROSITE" id="PS50928"/>
    </source>
</evidence>
<dbReference type="InterPro" id="IPR000515">
    <property type="entry name" value="MetI-like"/>
</dbReference>
<evidence type="ECO:0000256" key="2">
    <source>
        <dbReference type="ARBA" id="ARBA00010072"/>
    </source>
</evidence>
<evidence type="ECO:0000313" key="11">
    <source>
        <dbReference type="EMBL" id="TMI99351.1"/>
    </source>
</evidence>
<dbReference type="PROSITE" id="PS50928">
    <property type="entry name" value="ABC_TM1"/>
    <property type="match status" value="1"/>
</dbReference>
<keyword evidence="5 9" id="KW-0812">Transmembrane</keyword>
<comment type="caution">
    <text evidence="11">The sequence shown here is derived from an EMBL/GenBank/DDBJ whole genome shotgun (WGS) entry which is preliminary data.</text>
</comment>
<evidence type="ECO:0000256" key="5">
    <source>
        <dbReference type="ARBA" id="ARBA00022692"/>
    </source>
</evidence>
<gene>
    <name evidence="11" type="ORF">E6H01_11125</name>
</gene>
<comment type="similarity">
    <text evidence="2">Belongs to the binding-protein-dependent transport system permease family. HisMQ subfamily.</text>
</comment>
<dbReference type="Gene3D" id="1.10.3720.10">
    <property type="entry name" value="MetI-like"/>
    <property type="match status" value="1"/>
</dbReference>
<evidence type="ECO:0000256" key="7">
    <source>
        <dbReference type="ARBA" id="ARBA00022989"/>
    </source>
</evidence>
<evidence type="ECO:0000256" key="9">
    <source>
        <dbReference type="RuleBase" id="RU363032"/>
    </source>
</evidence>
<dbReference type="GO" id="GO:0006865">
    <property type="term" value="P:amino acid transport"/>
    <property type="evidence" value="ECO:0007669"/>
    <property type="project" value="UniProtKB-KW"/>
</dbReference>
<keyword evidence="4" id="KW-1003">Cell membrane</keyword>
<proteinExistence type="inferred from homology"/>
<feature type="transmembrane region" description="Helical" evidence="9">
    <location>
        <begin position="223"/>
        <end position="242"/>
    </location>
</feature>